<evidence type="ECO:0000256" key="5">
    <source>
        <dbReference type="ARBA" id="ARBA00022989"/>
    </source>
</evidence>
<keyword evidence="3" id="KW-0808">Transferase</keyword>
<sequence>MNQVAGSSSRRNIAAILFAVVVAAICLSSLSQRYLGHVMDSPDLDFYDYYFAAQVVHADRHADLYEGATEGNPQLRSAPATSGIAQMAQRSGIADTELYLYPPLFADLLTPLTRLPLIRAAQLWRAFNLLMVLGSMLLLGRLLRLPVLSSSFALLVFLAISFWPVHEGISLGQITPLLLGLWAVGLWAYAEEMPVLSAVAFALATSFKVTPLLLVPLFLLWREWRWIIAYGASLFAAVGLMFAWNGSANMLAFTRVIPAMAGILPSLQNKCLGSVAAWLYYGHLFNLVSVHAVLSAAPHGLLLFIKLLDAAFYGACLLLVWRLRQSSSLIDRATIVAIFALVTLVIAPVSWRHGYTVALLPFALLWADALRSRIQGVKVWLLALATVTVGSLVFDLAAAVSLPQPFRILFASLWPLSCALLCLVALAATDRQRQQASP</sequence>
<feature type="transmembrane region" description="Helical" evidence="8">
    <location>
        <begin position="333"/>
        <end position="349"/>
    </location>
</feature>
<feature type="transmembrane region" description="Helical" evidence="8">
    <location>
        <begin position="408"/>
        <end position="428"/>
    </location>
</feature>
<accession>A0A1H4NBJ7</accession>
<keyword evidence="6 8" id="KW-0472">Membrane</keyword>
<dbReference type="RefSeq" id="WP_212733181.1">
    <property type="nucleotide sequence ID" value="NZ_FNSD01000001.1"/>
</dbReference>
<keyword evidence="4 8" id="KW-0812">Transmembrane</keyword>
<gene>
    <name evidence="9" type="ORF">SAMN05443244_2189</name>
</gene>
<evidence type="ECO:0000256" key="6">
    <source>
        <dbReference type="ARBA" id="ARBA00023136"/>
    </source>
</evidence>
<comment type="subcellular location">
    <subcellularLocation>
        <location evidence="1">Cell membrane</location>
        <topology evidence="1">Multi-pass membrane protein</topology>
    </subcellularLocation>
</comment>
<keyword evidence="5 8" id="KW-1133">Transmembrane helix</keyword>
<dbReference type="InterPro" id="IPR018584">
    <property type="entry name" value="GT87"/>
</dbReference>
<evidence type="ECO:0000256" key="7">
    <source>
        <dbReference type="ARBA" id="ARBA00024033"/>
    </source>
</evidence>
<feature type="transmembrane region" description="Helical" evidence="8">
    <location>
        <begin position="301"/>
        <end position="321"/>
    </location>
</feature>
<evidence type="ECO:0000256" key="8">
    <source>
        <dbReference type="SAM" id="Phobius"/>
    </source>
</evidence>
<dbReference type="EMBL" id="FNSD01000001">
    <property type="protein sequence ID" value="SEB92215.1"/>
    <property type="molecule type" value="Genomic_DNA"/>
</dbReference>
<evidence type="ECO:0008006" key="11">
    <source>
        <dbReference type="Google" id="ProtNLM"/>
    </source>
</evidence>
<evidence type="ECO:0000256" key="1">
    <source>
        <dbReference type="ARBA" id="ARBA00004651"/>
    </source>
</evidence>
<organism evidence="9 10">
    <name type="scientific">Terriglobus roseus</name>
    <dbReference type="NCBI Taxonomy" id="392734"/>
    <lineage>
        <taxon>Bacteria</taxon>
        <taxon>Pseudomonadati</taxon>
        <taxon>Acidobacteriota</taxon>
        <taxon>Terriglobia</taxon>
        <taxon>Terriglobales</taxon>
        <taxon>Acidobacteriaceae</taxon>
        <taxon>Terriglobus</taxon>
    </lineage>
</organism>
<feature type="transmembrane region" description="Helical" evidence="8">
    <location>
        <begin position="147"/>
        <end position="165"/>
    </location>
</feature>
<evidence type="ECO:0000256" key="4">
    <source>
        <dbReference type="ARBA" id="ARBA00022692"/>
    </source>
</evidence>
<evidence type="ECO:0000256" key="3">
    <source>
        <dbReference type="ARBA" id="ARBA00022679"/>
    </source>
</evidence>
<feature type="transmembrane region" description="Helical" evidence="8">
    <location>
        <begin position="379"/>
        <end position="402"/>
    </location>
</feature>
<proteinExistence type="inferred from homology"/>
<feature type="transmembrane region" description="Helical" evidence="8">
    <location>
        <begin position="12"/>
        <end position="30"/>
    </location>
</feature>
<evidence type="ECO:0000313" key="9">
    <source>
        <dbReference type="EMBL" id="SEB92215.1"/>
    </source>
</evidence>
<protein>
    <recommendedName>
        <fullName evidence="11">DUF2029 domain-containing protein</fullName>
    </recommendedName>
</protein>
<evidence type="ECO:0000256" key="2">
    <source>
        <dbReference type="ARBA" id="ARBA00022475"/>
    </source>
</evidence>
<dbReference type="Proteomes" id="UP000182409">
    <property type="component" value="Unassembled WGS sequence"/>
</dbReference>
<name>A0A1H4NBJ7_9BACT</name>
<feature type="transmembrane region" description="Helical" evidence="8">
    <location>
        <begin position="196"/>
        <end position="221"/>
    </location>
</feature>
<dbReference type="Pfam" id="PF09594">
    <property type="entry name" value="GT87"/>
    <property type="match status" value="1"/>
</dbReference>
<reference evidence="9 10" key="1">
    <citation type="submission" date="2016-10" db="EMBL/GenBank/DDBJ databases">
        <authorList>
            <person name="de Groot N.N."/>
        </authorList>
    </citation>
    <scope>NUCLEOTIDE SEQUENCE [LARGE SCALE GENOMIC DNA]</scope>
    <source>
        <strain evidence="9 10">AB35.6</strain>
    </source>
</reference>
<dbReference type="AlphaFoldDB" id="A0A1H4NBJ7"/>
<keyword evidence="2" id="KW-1003">Cell membrane</keyword>
<dbReference type="GO" id="GO:0005886">
    <property type="term" value="C:plasma membrane"/>
    <property type="evidence" value="ECO:0007669"/>
    <property type="project" value="UniProtKB-SubCell"/>
</dbReference>
<dbReference type="GO" id="GO:0016758">
    <property type="term" value="F:hexosyltransferase activity"/>
    <property type="evidence" value="ECO:0007669"/>
    <property type="project" value="InterPro"/>
</dbReference>
<comment type="similarity">
    <text evidence="7">Belongs to the glycosyltransferase 87 family.</text>
</comment>
<feature type="transmembrane region" description="Helical" evidence="8">
    <location>
        <begin position="171"/>
        <end position="189"/>
    </location>
</feature>
<feature type="transmembrane region" description="Helical" evidence="8">
    <location>
        <begin position="227"/>
        <end position="244"/>
    </location>
</feature>
<evidence type="ECO:0000313" key="10">
    <source>
        <dbReference type="Proteomes" id="UP000182409"/>
    </source>
</evidence>